<name>T1H4C1_MEGSC</name>
<dbReference type="HOGENOM" id="CLU_065450_7_3_1"/>
<evidence type="ECO:0000313" key="3">
    <source>
        <dbReference type="EnsemblMetazoa" id="MESCA011130-PA"/>
    </source>
</evidence>
<accession>T1H4C1</accession>
<feature type="signal peptide" evidence="2">
    <location>
        <begin position="1"/>
        <end position="16"/>
    </location>
</feature>
<dbReference type="Proteomes" id="UP000015102">
    <property type="component" value="Unassembled WGS sequence"/>
</dbReference>
<evidence type="ECO:0000256" key="1">
    <source>
        <dbReference type="PROSITE-ProRule" id="PRU00497"/>
    </source>
</evidence>
<organism evidence="3 4">
    <name type="scientific">Megaselia scalaris</name>
    <name type="common">Humpbacked fly</name>
    <name type="synonym">Phora scalaris</name>
    <dbReference type="NCBI Taxonomy" id="36166"/>
    <lineage>
        <taxon>Eukaryota</taxon>
        <taxon>Metazoa</taxon>
        <taxon>Ecdysozoa</taxon>
        <taxon>Arthropoda</taxon>
        <taxon>Hexapoda</taxon>
        <taxon>Insecta</taxon>
        <taxon>Pterygota</taxon>
        <taxon>Neoptera</taxon>
        <taxon>Endopterygota</taxon>
        <taxon>Diptera</taxon>
        <taxon>Brachycera</taxon>
        <taxon>Muscomorpha</taxon>
        <taxon>Platypezoidea</taxon>
        <taxon>Phoridae</taxon>
        <taxon>Megaseliini</taxon>
        <taxon>Megaselia</taxon>
    </lineage>
</organism>
<dbReference type="InterPro" id="IPR000618">
    <property type="entry name" value="Insect_cuticle"/>
</dbReference>
<dbReference type="EMBL" id="CAQQ02177822">
    <property type="status" value="NOT_ANNOTATED_CDS"/>
    <property type="molecule type" value="Genomic_DNA"/>
</dbReference>
<evidence type="ECO:0000313" key="4">
    <source>
        <dbReference type="Proteomes" id="UP000015102"/>
    </source>
</evidence>
<reference evidence="3" key="2">
    <citation type="submission" date="2015-06" db="UniProtKB">
        <authorList>
            <consortium name="EnsemblMetazoa"/>
        </authorList>
    </citation>
    <scope>IDENTIFICATION</scope>
</reference>
<protein>
    <submittedName>
        <fullName evidence="3">Uncharacterized protein</fullName>
    </submittedName>
</protein>
<proteinExistence type="predicted"/>
<sequence length="73" mass="7636">MKSFIVLACCLAMVASAPVADNSGVEIVRSDASVEPEGFNFVYELSDGTSHQEEGHLINTGSENAAIAVKGSY</sequence>
<keyword evidence="2" id="KW-0732">Signal</keyword>
<reference evidence="4" key="1">
    <citation type="submission" date="2013-02" db="EMBL/GenBank/DDBJ databases">
        <authorList>
            <person name="Hughes D."/>
        </authorList>
    </citation>
    <scope>NUCLEOTIDE SEQUENCE</scope>
    <source>
        <strain>Durham</strain>
        <strain evidence="4">NC isolate 2 -- Noor lab</strain>
    </source>
</reference>
<evidence type="ECO:0000256" key="2">
    <source>
        <dbReference type="SAM" id="SignalP"/>
    </source>
</evidence>
<dbReference type="EnsemblMetazoa" id="MESCA011130-RA">
    <property type="protein sequence ID" value="MESCA011130-PA"/>
    <property type="gene ID" value="MESCA011130"/>
</dbReference>
<keyword evidence="1" id="KW-0193">Cuticle</keyword>
<dbReference type="PROSITE" id="PS51155">
    <property type="entry name" value="CHIT_BIND_RR_2"/>
    <property type="match status" value="1"/>
</dbReference>
<dbReference type="AlphaFoldDB" id="T1H4C1"/>
<dbReference type="GO" id="GO:0042302">
    <property type="term" value="F:structural constituent of cuticle"/>
    <property type="evidence" value="ECO:0007669"/>
    <property type="project" value="UniProtKB-UniRule"/>
</dbReference>
<feature type="chain" id="PRO_5004588719" evidence="2">
    <location>
        <begin position="17"/>
        <end position="73"/>
    </location>
</feature>
<keyword evidence="4" id="KW-1185">Reference proteome</keyword>